<evidence type="ECO:0000259" key="8">
    <source>
        <dbReference type="PROSITE" id="PS50893"/>
    </source>
</evidence>
<gene>
    <name evidence="10" type="ORF">P0Y50_15725</name>
</gene>
<dbReference type="InterPro" id="IPR011527">
    <property type="entry name" value="ABC1_TM_dom"/>
</dbReference>
<dbReference type="GO" id="GO:0005886">
    <property type="term" value="C:plasma membrane"/>
    <property type="evidence" value="ECO:0007669"/>
    <property type="project" value="UniProtKB-SubCell"/>
</dbReference>
<dbReference type="PROSITE" id="PS00211">
    <property type="entry name" value="ABC_TRANSPORTER_1"/>
    <property type="match status" value="1"/>
</dbReference>
<dbReference type="InterPro" id="IPR017871">
    <property type="entry name" value="ABC_transporter-like_CS"/>
</dbReference>
<name>A0AAJ5X2J5_9CAUL</name>
<dbReference type="SUPFAM" id="SSF52540">
    <property type="entry name" value="P-loop containing nucleoside triphosphate hydrolases"/>
    <property type="match status" value="1"/>
</dbReference>
<comment type="subcellular location">
    <subcellularLocation>
        <location evidence="1">Cell membrane</location>
        <topology evidence="1">Multi-pass membrane protein</topology>
    </subcellularLocation>
</comment>
<dbReference type="EMBL" id="CP119326">
    <property type="protein sequence ID" value="WEK39962.1"/>
    <property type="molecule type" value="Genomic_DNA"/>
</dbReference>
<feature type="transmembrane region" description="Helical" evidence="7">
    <location>
        <begin position="55"/>
        <end position="75"/>
    </location>
</feature>
<dbReference type="SUPFAM" id="SSF90123">
    <property type="entry name" value="ABC transporter transmembrane region"/>
    <property type="match status" value="1"/>
</dbReference>
<protein>
    <submittedName>
        <fullName evidence="10">ATP-binding cassette domain-containing protein</fullName>
    </submittedName>
</protein>
<feature type="transmembrane region" description="Helical" evidence="7">
    <location>
        <begin position="166"/>
        <end position="183"/>
    </location>
</feature>
<dbReference type="InterPro" id="IPR003593">
    <property type="entry name" value="AAA+_ATPase"/>
</dbReference>
<evidence type="ECO:0000313" key="11">
    <source>
        <dbReference type="Proteomes" id="UP001213664"/>
    </source>
</evidence>
<evidence type="ECO:0000256" key="2">
    <source>
        <dbReference type="ARBA" id="ARBA00022692"/>
    </source>
</evidence>
<accession>A0AAJ5X2J5</accession>
<dbReference type="PROSITE" id="PS50893">
    <property type="entry name" value="ABC_TRANSPORTER_2"/>
    <property type="match status" value="1"/>
</dbReference>
<keyword evidence="6 7" id="KW-0472">Membrane</keyword>
<dbReference type="GO" id="GO:0140359">
    <property type="term" value="F:ABC-type transporter activity"/>
    <property type="evidence" value="ECO:0007669"/>
    <property type="project" value="InterPro"/>
</dbReference>
<dbReference type="Proteomes" id="UP001213664">
    <property type="component" value="Chromosome"/>
</dbReference>
<dbReference type="GO" id="GO:0005524">
    <property type="term" value="F:ATP binding"/>
    <property type="evidence" value="ECO:0007669"/>
    <property type="project" value="UniProtKB-KW"/>
</dbReference>
<evidence type="ECO:0000313" key="10">
    <source>
        <dbReference type="EMBL" id="WEK39962.1"/>
    </source>
</evidence>
<evidence type="ECO:0000256" key="4">
    <source>
        <dbReference type="ARBA" id="ARBA00022840"/>
    </source>
</evidence>
<keyword evidence="3" id="KW-0547">Nucleotide-binding</keyword>
<keyword evidence="5 7" id="KW-1133">Transmembrane helix</keyword>
<dbReference type="Gene3D" id="3.40.50.300">
    <property type="entry name" value="P-loop containing nucleotide triphosphate hydrolases"/>
    <property type="match status" value="1"/>
</dbReference>
<feature type="transmembrane region" description="Helical" evidence="7">
    <location>
        <begin position="20"/>
        <end position="43"/>
    </location>
</feature>
<dbReference type="InterPro" id="IPR036640">
    <property type="entry name" value="ABC1_TM_sf"/>
</dbReference>
<keyword evidence="4 10" id="KW-0067">ATP-binding</keyword>
<dbReference type="Pfam" id="PF00664">
    <property type="entry name" value="ABC_membrane"/>
    <property type="match status" value="1"/>
</dbReference>
<feature type="domain" description="ABC transmembrane type-1" evidence="9">
    <location>
        <begin position="20"/>
        <end position="265"/>
    </location>
</feature>
<evidence type="ECO:0000256" key="5">
    <source>
        <dbReference type="ARBA" id="ARBA00022989"/>
    </source>
</evidence>
<dbReference type="InterPro" id="IPR039421">
    <property type="entry name" value="Type_1_exporter"/>
</dbReference>
<organism evidence="10 11">
    <name type="scientific">Candidatus Brevundimonas colombiensis</name>
    <dbReference type="NCBI Taxonomy" id="3121376"/>
    <lineage>
        <taxon>Bacteria</taxon>
        <taxon>Pseudomonadati</taxon>
        <taxon>Pseudomonadota</taxon>
        <taxon>Alphaproteobacteria</taxon>
        <taxon>Caulobacterales</taxon>
        <taxon>Caulobacteraceae</taxon>
        <taxon>Brevundimonas</taxon>
    </lineage>
</organism>
<keyword evidence="2 7" id="KW-0812">Transmembrane</keyword>
<dbReference type="SMART" id="SM00382">
    <property type="entry name" value="AAA"/>
    <property type="match status" value="1"/>
</dbReference>
<dbReference type="AlphaFoldDB" id="A0AAJ5X2J5"/>
<evidence type="ECO:0000256" key="6">
    <source>
        <dbReference type="ARBA" id="ARBA00023136"/>
    </source>
</evidence>
<feature type="transmembrane region" description="Helical" evidence="7">
    <location>
        <begin position="142"/>
        <end position="160"/>
    </location>
</feature>
<evidence type="ECO:0000256" key="3">
    <source>
        <dbReference type="ARBA" id="ARBA00022741"/>
    </source>
</evidence>
<evidence type="ECO:0000259" key="9">
    <source>
        <dbReference type="PROSITE" id="PS50929"/>
    </source>
</evidence>
<dbReference type="GO" id="GO:0016887">
    <property type="term" value="F:ATP hydrolysis activity"/>
    <property type="evidence" value="ECO:0007669"/>
    <property type="project" value="InterPro"/>
</dbReference>
<dbReference type="PANTHER" id="PTHR24221:SF654">
    <property type="entry name" value="ATP-BINDING CASSETTE SUB-FAMILY B MEMBER 6"/>
    <property type="match status" value="1"/>
</dbReference>
<dbReference type="Pfam" id="PF00005">
    <property type="entry name" value="ABC_tran"/>
    <property type="match status" value="1"/>
</dbReference>
<dbReference type="InterPro" id="IPR027417">
    <property type="entry name" value="P-loop_NTPase"/>
</dbReference>
<dbReference type="PROSITE" id="PS50929">
    <property type="entry name" value="ABC_TM1F"/>
    <property type="match status" value="1"/>
</dbReference>
<evidence type="ECO:0000256" key="7">
    <source>
        <dbReference type="SAM" id="Phobius"/>
    </source>
</evidence>
<proteinExistence type="predicted"/>
<dbReference type="PANTHER" id="PTHR24221">
    <property type="entry name" value="ATP-BINDING CASSETTE SUB-FAMILY B"/>
    <property type="match status" value="1"/>
</dbReference>
<evidence type="ECO:0000256" key="1">
    <source>
        <dbReference type="ARBA" id="ARBA00004651"/>
    </source>
</evidence>
<sequence>MRIRDLIAAQTLEQRARLRLAAAAGAVVTVSAVCLLGLSGWFITGAAFAGAAGAAAAQSFNYMMPSAIIRLLAILRTGGRYVERVAGHEAALKALARLRPQLFRAIADGPPDAALSLSSGEMSARLVQDVDAVQTLFVRRSVPISLGAGAAAAIILASLATPWAGLALLLAMAVACVGGVLIARRLAEPAGRAAQVSVGALKDRLAALEAVTPELKAYGLEGWAAEQAACAAADHDQAQIALTQAAGWMAAWQAIAVALAVVLVVPASAGAALPLTALAALAAIMGIEAAGGLVAALHQNGAAAQALSRLDAVLPVEALAPTLAPQGDAIALIDAGDPLSPPARLGLTGPSGVGKTTLVERLIGLRPALNGELRIGGVDIADIAPRDRRALFAYAAQDVRLLNGSVRENLALAGSTDDTAMWRALDDAGLGQRIRAEALGLDALVGSNGEQLSGGERRRLNLARAYLRDAPWLVLDEPTEGLDAATEARVLTALEARLAERGQGLILISHRAPPMALCPRTIRIEGLDADGRVRLASAKRNAA</sequence>
<dbReference type="InterPro" id="IPR003439">
    <property type="entry name" value="ABC_transporter-like_ATP-bd"/>
</dbReference>
<feature type="transmembrane region" description="Helical" evidence="7">
    <location>
        <begin position="271"/>
        <end position="297"/>
    </location>
</feature>
<feature type="transmembrane region" description="Helical" evidence="7">
    <location>
        <begin position="245"/>
        <end position="265"/>
    </location>
</feature>
<reference evidence="10" key="1">
    <citation type="submission" date="2023-03" db="EMBL/GenBank/DDBJ databases">
        <title>Andean soil-derived lignocellulolytic bacterial consortium as a source of novel taxa and putative plastic-active enzymes.</title>
        <authorList>
            <person name="Diaz-Garcia L."/>
            <person name="Chuvochina M."/>
            <person name="Feuerriegel G."/>
            <person name="Bunk B."/>
            <person name="Sproer C."/>
            <person name="Streit W.R."/>
            <person name="Rodriguez L.M."/>
            <person name="Overmann J."/>
            <person name="Jimenez D.J."/>
        </authorList>
    </citation>
    <scope>NUCLEOTIDE SEQUENCE</scope>
    <source>
        <strain evidence="10">MAG 833</strain>
    </source>
</reference>
<dbReference type="Gene3D" id="1.20.1560.10">
    <property type="entry name" value="ABC transporter type 1, transmembrane domain"/>
    <property type="match status" value="1"/>
</dbReference>
<feature type="domain" description="ABC transporter" evidence="8">
    <location>
        <begin position="314"/>
        <end position="543"/>
    </location>
</feature>